<feature type="compositionally biased region" description="Basic and acidic residues" evidence="1">
    <location>
        <begin position="1"/>
        <end position="23"/>
    </location>
</feature>
<feature type="region of interest" description="Disordered" evidence="1">
    <location>
        <begin position="92"/>
        <end position="122"/>
    </location>
</feature>
<dbReference type="PANTHER" id="PTHR11709">
    <property type="entry name" value="MULTI-COPPER OXIDASE"/>
    <property type="match status" value="1"/>
</dbReference>
<reference evidence="3 4" key="1">
    <citation type="submission" date="2020-04" db="EMBL/GenBank/DDBJ databases">
        <title>Draft genome of Pyxidicoccus fallax type strain.</title>
        <authorList>
            <person name="Whitworth D.E."/>
        </authorList>
    </citation>
    <scope>NUCLEOTIDE SEQUENCE [LARGE SCALE GENOMIC DNA]</scope>
    <source>
        <strain evidence="3 4">DSM 14698</strain>
    </source>
</reference>
<dbReference type="AlphaFoldDB" id="A0A848LVI1"/>
<dbReference type="RefSeq" id="WP_169350755.1">
    <property type="nucleotide sequence ID" value="NZ_JABBJJ010000334.1"/>
</dbReference>
<feature type="domain" description="Plastocyanin-like" evidence="2">
    <location>
        <begin position="122"/>
        <end position="191"/>
    </location>
</feature>
<comment type="caution">
    <text evidence="3">The sequence shown here is derived from an EMBL/GenBank/DDBJ whole genome shotgun (WGS) entry which is preliminary data.</text>
</comment>
<proteinExistence type="predicted"/>
<feature type="region of interest" description="Disordered" evidence="1">
    <location>
        <begin position="1"/>
        <end position="36"/>
    </location>
</feature>
<protein>
    <submittedName>
        <fullName evidence="3">Multicopper oxidase domain-containing protein</fullName>
    </submittedName>
</protein>
<evidence type="ECO:0000313" key="3">
    <source>
        <dbReference type="EMBL" id="NMO21572.1"/>
    </source>
</evidence>
<accession>A0A848LVI1</accession>
<dbReference type="Pfam" id="PF07732">
    <property type="entry name" value="Cu-oxidase_3"/>
    <property type="match status" value="1"/>
</dbReference>
<feature type="compositionally biased region" description="Pro residues" evidence="1">
    <location>
        <begin position="99"/>
        <end position="110"/>
    </location>
</feature>
<dbReference type="InterPro" id="IPR011707">
    <property type="entry name" value="Cu-oxidase-like_N"/>
</dbReference>
<dbReference type="GO" id="GO:0005507">
    <property type="term" value="F:copper ion binding"/>
    <property type="evidence" value="ECO:0007669"/>
    <property type="project" value="InterPro"/>
</dbReference>
<gene>
    <name evidence="3" type="ORF">HG543_43010</name>
</gene>
<dbReference type="EMBL" id="JABBJJ010000334">
    <property type="protein sequence ID" value="NMO21572.1"/>
    <property type="molecule type" value="Genomic_DNA"/>
</dbReference>
<sequence length="407" mass="45006">MREMHDETLPKRAEALRRPHDERSEDENDWCEKRPPKEVNIQLDVQYALNKIARKIQDGKVLESDPVRLRSYNGKLVGPVIEVRPGDTVNVFLDNQLPKEPPPPPPPPGGNPNNTPHGFNVTNLHFHGLHVSPAGNSDNVMIAAGPGDRLQYEVKIPSDHPAGTYWYHPHKHGSVTLQVASGMAGALIVRGDIDRVPAIQKAKERILVFQQIAYSLNAQGVGEVETYVPAFTPFGWPQLIAQGRRFTINGEVEPTLTLKPGEVQRWRFIHAGTREPLLVKLVKRDPGTGAETPIPQYQIALDGITTGYLDKVDVTELHPAYRADVLVRAVNGNGKPLPEGVYWLVDENPAARGTPSRDLARVVVKGGKCEMKLPKESELKGLAPFKPIEDDEITGTQEAHFAIDPPN</sequence>
<dbReference type="Proteomes" id="UP000518300">
    <property type="component" value="Unassembled WGS sequence"/>
</dbReference>
<dbReference type="CDD" id="cd13853">
    <property type="entry name" value="CuRO_1_Tth-MCO_like"/>
    <property type="match status" value="1"/>
</dbReference>
<name>A0A848LVI1_9BACT</name>
<evidence type="ECO:0000313" key="4">
    <source>
        <dbReference type="Proteomes" id="UP000518300"/>
    </source>
</evidence>
<evidence type="ECO:0000259" key="2">
    <source>
        <dbReference type="Pfam" id="PF07732"/>
    </source>
</evidence>
<feature type="non-terminal residue" evidence="3">
    <location>
        <position position="407"/>
    </location>
</feature>
<evidence type="ECO:0000256" key="1">
    <source>
        <dbReference type="SAM" id="MobiDB-lite"/>
    </source>
</evidence>
<dbReference type="PANTHER" id="PTHR11709:SF518">
    <property type="entry name" value="MULTICOPPER OXIDASE"/>
    <property type="match status" value="1"/>
</dbReference>
<keyword evidence="4" id="KW-1185">Reference proteome</keyword>
<dbReference type="SUPFAM" id="SSF49503">
    <property type="entry name" value="Cupredoxins"/>
    <property type="match status" value="2"/>
</dbReference>
<dbReference type="Gene3D" id="2.60.40.420">
    <property type="entry name" value="Cupredoxins - blue copper proteins"/>
    <property type="match status" value="2"/>
</dbReference>
<dbReference type="GO" id="GO:0016491">
    <property type="term" value="F:oxidoreductase activity"/>
    <property type="evidence" value="ECO:0007669"/>
    <property type="project" value="TreeGrafter"/>
</dbReference>
<dbReference type="InterPro" id="IPR008972">
    <property type="entry name" value="Cupredoxin"/>
</dbReference>
<organism evidence="3 4">
    <name type="scientific">Pyxidicoccus fallax</name>
    <dbReference type="NCBI Taxonomy" id="394095"/>
    <lineage>
        <taxon>Bacteria</taxon>
        <taxon>Pseudomonadati</taxon>
        <taxon>Myxococcota</taxon>
        <taxon>Myxococcia</taxon>
        <taxon>Myxococcales</taxon>
        <taxon>Cystobacterineae</taxon>
        <taxon>Myxococcaceae</taxon>
        <taxon>Pyxidicoccus</taxon>
    </lineage>
</organism>
<dbReference type="InterPro" id="IPR045087">
    <property type="entry name" value="Cu-oxidase_fam"/>
</dbReference>